<evidence type="ECO:0000313" key="3">
    <source>
        <dbReference type="EMBL" id="GFP36470.1"/>
    </source>
</evidence>
<evidence type="ECO:0000259" key="1">
    <source>
        <dbReference type="Pfam" id="PF01208"/>
    </source>
</evidence>
<evidence type="ECO:0000313" key="2">
    <source>
        <dbReference type="EMBL" id="GFP29429.1"/>
    </source>
</evidence>
<dbReference type="GO" id="GO:0004853">
    <property type="term" value="F:uroporphyrinogen decarboxylase activity"/>
    <property type="evidence" value="ECO:0007669"/>
    <property type="project" value="InterPro"/>
</dbReference>
<dbReference type="Proteomes" id="UP000588083">
    <property type="component" value="Unassembled WGS sequence"/>
</dbReference>
<dbReference type="EMBL" id="BLRZ01000010">
    <property type="protein sequence ID" value="GFP29429.1"/>
    <property type="molecule type" value="Genomic_DNA"/>
</dbReference>
<dbReference type="SUPFAM" id="SSF51726">
    <property type="entry name" value="UROD/MetE-like"/>
    <property type="match status" value="1"/>
</dbReference>
<sequence length="185" mass="20143">MGKMPLVFGHPLNPPMVKELVQISVEHNVALAEKAIDLGADFVVLGDDYGSSMGPLMSPAQFEEFFLPGLQEVVKAIKDKGAYCIKHCCGDINLLLDMIVGTGIDALHPLDAAAGMDIAAVKQNYGDRICVIGGVDCGDLLSLDPPERVVEEVKKVLTLQRHLPEYLQYVVVQLKKLPYILNQDS</sequence>
<dbReference type="PANTHER" id="PTHR47099">
    <property type="entry name" value="METHYLCOBAMIDE:COM METHYLTRANSFERASE MTBA"/>
    <property type="match status" value="1"/>
</dbReference>
<evidence type="ECO:0000313" key="5">
    <source>
        <dbReference type="Proteomes" id="UP000588083"/>
    </source>
</evidence>
<reference evidence="4 5" key="1">
    <citation type="journal article" date="2020" name="Front. Microbiol.">
        <title>Single-cell genomics of novel Actinobacteria with the Wood-Ljungdahl pathway discovered in a serpentinizing system.</title>
        <authorList>
            <person name="Merino N."/>
            <person name="Kawai M."/>
            <person name="Boyd E.S."/>
            <person name="Colman D.R."/>
            <person name="McGlynn S.E."/>
            <person name="Nealson K.H."/>
            <person name="Kurokawa K."/>
            <person name="Hongoh Y."/>
        </authorList>
    </citation>
    <scope>NUCLEOTIDE SEQUENCE [LARGE SCALE GENOMIC DNA]</scope>
    <source>
        <strain evidence="2 5">S34</strain>
        <strain evidence="3 4">S44</strain>
    </source>
</reference>
<comment type="caution">
    <text evidence="2">The sequence shown here is derived from an EMBL/GenBank/DDBJ whole genome shotgun (WGS) entry which is preliminary data.</text>
</comment>
<organism evidence="2 5">
    <name type="scientific">Candidatus Hakubella thermalkaliphila</name>
    <dbReference type="NCBI Taxonomy" id="2754717"/>
    <lineage>
        <taxon>Bacteria</taxon>
        <taxon>Bacillati</taxon>
        <taxon>Actinomycetota</taxon>
        <taxon>Actinomycetota incertae sedis</taxon>
        <taxon>Candidatus Hakubellales</taxon>
        <taxon>Candidatus Hakubellaceae</taxon>
        <taxon>Candidatus Hakubella</taxon>
    </lineage>
</organism>
<dbReference type="Gene3D" id="3.20.20.210">
    <property type="match status" value="1"/>
</dbReference>
<name>A0A6V8P9S8_9ACTN</name>
<keyword evidence="5" id="KW-1185">Reference proteome</keyword>
<dbReference type="PANTHER" id="PTHR47099:SF1">
    <property type="entry name" value="METHYLCOBAMIDE:COM METHYLTRANSFERASE MTBA"/>
    <property type="match status" value="1"/>
</dbReference>
<dbReference type="InterPro" id="IPR000257">
    <property type="entry name" value="Uroporphyrinogen_deCOase"/>
</dbReference>
<dbReference type="Proteomes" id="UP000561271">
    <property type="component" value="Unassembled WGS sequence"/>
</dbReference>
<gene>
    <name evidence="2" type="ORF">HKBW3S34_00349</name>
    <name evidence="3" type="ORF">HKBW3S44_00153</name>
</gene>
<feature type="domain" description="Uroporphyrinogen decarboxylase (URO-D)" evidence="1">
    <location>
        <begin position="13"/>
        <end position="158"/>
    </location>
</feature>
<dbReference type="EMBL" id="BLSC01000006">
    <property type="protein sequence ID" value="GFP36470.1"/>
    <property type="molecule type" value="Genomic_DNA"/>
</dbReference>
<dbReference type="Pfam" id="PF01208">
    <property type="entry name" value="URO-D"/>
    <property type="match status" value="1"/>
</dbReference>
<dbReference type="InterPro" id="IPR052024">
    <property type="entry name" value="Methanogen_methyltrans"/>
</dbReference>
<proteinExistence type="predicted"/>
<evidence type="ECO:0000313" key="4">
    <source>
        <dbReference type="Proteomes" id="UP000561271"/>
    </source>
</evidence>
<protein>
    <submittedName>
        <fullName evidence="2">Uroporphyrinogen decarboxylase</fullName>
    </submittedName>
</protein>
<dbReference type="InterPro" id="IPR038071">
    <property type="entry name" value="UROD/MetE-like_sf"/>
</dbReference>
<dbReference type="AlphaFoldDB" id="A0A6V8P9S8"/>
<accession>A0A6V8P9S8</accession>
<dbReference type="GO" id="GO:0006779">
    <property type="term" value="P:porphyrin-containing compound biosynthetic process"/>
    <property type="evidence" value="ECO:0007669"/>
    <property type="project" value="InterPro"/>
</dbReference>